<dbReference type="PIRSF" id="PIRSF037096">
    <property type="entry name" value="AP3_complex_beta"/>
    <property type="match status" value="1"/>
</dbReference>
<dbReference type="OrthoDB" id="302453at2759"/>
<dbReference type="GO" id="GO:0005794">
    <property type="term" value="C:Golgi apparatus"/>
    <property type="evidence" value="ECO:0007669"/>
    <property type="project" value="UniProtKB-SubCell"/>
</dbReference>
<comment type="caution">
    <text evidence="13">The sequence shown here is derived from an EMBL/GenBank/DDBJ whole genome shotgun (WGS) entry which is preliminary data.</text>
</comment>
<evidence type="ECO:0000256" key="11">
    <source>
        <dbReference type="SAM" id="MobiDB-lite"/>
    </source>
</evidence>
<feature type="region of interest" description="Disordered" evidence="11">
    <location>
        <begin position="413"/>
        <end position="445"/>
    </location>
</feature>
<feature type="domain" description="AP-3 complex subunit beta C-terminal" evidence="12">
    <location>
        <begin position="932"/>
        <end position="1094"/>
    </location>
</feature>
<dbReference type="GO" id="GO:0006886">
    <property type="term" value="P:intracellular protein transport"/>
    <property type="evidence" value="ECO:0007669"/>
    <property type="project" value="InterPro"/>
</dbReference>
<evidence type="ECO:0000256" key="3">
    <source>
        <dbReference type="ARBA" id="ARBA00006613"/>
    </source>
</evidence>
<evidence type="ECO:0000313" key="13">
    <source>
        <dbReference type="EMBL" id="KAH7639758.1"/>
    </source>
</evidence>
<keyword evidence="8" id="KW-0472">Membrane</keyword>
<dbReference type="InterPro" id="IPR011989">
    <property type="entry name" value="ARM-like"/>
</dbReference>
<dbReference type="Proteomes" id="UP000828236">
    <property type="component" value="Unassembled WGS sequence"/>
</dbReference>
<keyword evidence="5" id="KW-0597">Phosphoprotein</keyword>
<keyword evidence="4" id="KW-0813">Transport</keyword>
<evidence type="ECO:0000256" key="4">
    <source>
        <dbReference type="ARBA" id="ARBA00022448"/>
    </source>
</evidence>
<evidence type="ECO:0000256" key="8">
    <source>
        <dbReference type="ARBA" id="ARBA00023136"/>
    </source>
</evidence>
<comment type="subcellular location">
    <subcellularLocation>
        <location evidence="1">Cytoplasmic vesicle</location>
        <location evidence="1">Clathrin-coated vesicle membrane</location>
        <topology evidence="1">Peripheral membrane protein</topology>
        <orientation evidence="1">Cytoplasmic side</orientation>
    </subcellularLocation>
    <subcellularLocation>
        <location evidence="2">Golgi apparatus</location>
    </subcellularLocation>
</comment>
<feature type="compositionally biased region" description="Acidic residues" evidence="11">
    <location>
        <begin position="838"/>
        <end position="909"/>
    </location>
</feature>
<sequence>MSSTTTNEYESNYDSGGGIIMSTNDMAYSYHNNNSFGSGTSSSRSSGSTVKTSFFQSSNQSKYEDLKQMLENSKELLKLEAMKRIITMVAKGRSAESARELFPHVVKNVVTKNTELKKLVYLYLTRYAEQEQDLALLSIATFQHALKDPNPLIRGSAIRVLSSIRVPMISPIVLIAIKDCANDMSPYVRKIAAHAIPKLVSLDADIKDEVIDIIAKLLADKVSLVLGSAVAAFEEVCPERFDLIHQNYRKLCQLLVDVDEWGQIIIINMLVRYARTQFINPNQSLSLSSPSRVDPDHLLLIRSVKPLLQSRNSGVVLAVIQLYLSVAPHFEITASLVRPLIRLLHSHYEIQLIILKNIVTLTSAEFNQKWLEDNGLVQRSNNDDDHNNKSTATQQSSQLLMSTDSNCVHHRQTNGEIRKESDDEESNDADDNNESDTEDQSNNRTPMIRTIKSLFEPYLKSFFVKANDSTQIKILKLEILTNLSNTGNYISLVLREFQAYIMNYQDDLEFMSATIESIGQCASRIKEIAPVCLNGLVSLLSNRNETIVAQSIVVIRTQIINKDQTIISMIVKQIVRLMTKISTPQARATIVWIVAEFCHRNRHARRLAPNVLLQIAKSFCHEHDLVKLQAMNLAAKLSITMIDDNVNDDGCGQQINTNLEPLDIDRERLKSLISYVFNLAKYDLNYDVRDRGRFLKHLIGDPLLARRLLLMPKQQPNVSQRNHLLVQQQQQIAPDVIMADQLPPPPTVAIHQQQCLTMLASSNDSSRYRFGTLSHFLGKRMQDYEELPDYPTIAPDSNVRKQPEPIAQPKSIDKSFTLTAINNNNDDKFRLRPRNGFLDDDVDEEGEEEDEEEDSDDYEDEDEEEVEVEDDEQEDEEEYEEVDDDDEDEEDDNDDVEEGDEEEEEEVMVEEVKPIPTSKHLKQKSSKSRPHPSSDVDLLLDLSDLNINGSNIMTAVSPLHQPLLPMMMMASSNSIVQSQQQQEPYRILESPESVTYKEFELLDVTATDGFKVSYRFPRINEATKTLVELVVKCTLKIDDNRNQNRITIQPPSNGSIQFKNVEYQADDNQVVIPILAPDETRLVTLAVDFNESPSLGIELKFNRIHSVKLVAPLGDILYPVRFRTVDDFLQERSKLTGMNEVTGTVRIESSQQTYKCMEQLCTTINQILLNLANVCTNQHFSNINNDGDTTTTSDDNNQTLYYSACTVKFRSLILITIKIETNNNDNDDDNNQWSSFTMKTIVNCEKMVLGSMMSKLIKDESQKKL</sequence>
<evidence type="ECO:0000256" key="2">
    <source>
        <dbReference type="ARBA" id="ARBA00004555"/>
    </source>
</evidence>
<reference evidence="13" key="2">
    <citation type="journal article" date="2021" name="World Allergy Organ. J.">
        <title>Chromosome-level assembly of Dermatophagoides farinae genome and transcriptome reveals two novel allergens Der f 37 and Der f 39.</title>
        <authorList>
            <person name="Chen J."/>
            <person name="Cai Z."/>
            <person name="Fan D."/>
            <person name="Hu J."/>
            <person name="Hou Y."/>
            <person name="He Y."/>
            <person name="Zhang Z."/>
            <person name="Zhao Z."/>
            <person name="Gao P."/>
            <person name="Hu W."/>
            <person name="Sun J."/>
            <person name="Li J."/>
            <person name="Ji K."/>
        </authorList>
    </citation>
    <scope>NUCLEOTIDE SEQUENCE</scope>
    <source>
        <strain evidence="13">JKM2019</strain>
    </source>
</reference>
<proteinExistence type="inferred from homology"/>
<dbReference type="Pfam" id="PF01602">
    <property type="entry name" value="Adaptin_N"/>
    <property type="match status" value="2"/>
</dbReference>
<dbReference type="InterPro" id="IPR029390">
    <property type="entry name" value="AP3B_C"/>
</dbReference>
<comment type="similarity">
    <text evidence="3">Belongs to the adaptor complexes large subunit family.</text>
</comment>
<dbReference type="GO" id="GO:0030123">
    <property type="term" value="C:AP-3 adaptor complex"/>
    <property type="evidence" value="ECO:0007669"/>
    <property type="project" value="InterPro"/>
</dbReference>
<comment type="function">
    <text evidence="10">Subunit of non-clathrin- and clathrin-associated adaptor protein complex 3 (AP-3) that plays a role in protein sorting in the late-Golgi/trans-Golgi network (TGN) and/or endosomes. The AP complexes mediate both the recruitment of clathrin to membranes and the recognition of sorting signals within the cytosolic tails of transmembrane cargo molecules. AP-3 appears to be involved in the sorting of a subset of transmembrane proteins targeted to lysosomes and lysosome-related organelles. In concert with the BLOC-1 complex, AP-3 is required to target cargos into vesicles assembled at cell bodies for delivery into neurites and nerve terminals.</text>
</comment>
<evidence type="ECO:0000256" key="1">
    <source>
        <dbReference type="ARBA" id="ARBA00004145"/>
    </source>
</evidence>
<evidence type="ECO:0000256" key="7">
    <source>
        <dbReference type="ARBA" id="ARBA00023034"/>
    </source>
</evidence>
<feature type="compositionally biased region" description="Polar residues" evidence="11">
    <location>
        <begin position="389"/>
        <end position="401"/>
    </location>
</feature>
<organism evidence="13">
    <name type="scientific">Dermatophagoides farinae</name>
    <name type="common">American house dust mite</name>
    <dbReference type="NCBI Taxonomy" id="6954"/>
    <lineage>
        <taxon>Eukaryota</taxon>
        <taxon>Metazoa</taxon>
        <taxon>Ecdysozoa</taxon>
        <taxon>Arthropoda</taxon>
        <taxon>Chelicerata</taxon>
        <taxon>Arachnida</taxon>
        <taxon>Acari</taxon>
        <taxon>Acariformes</taxon>
        <taxon>Sarcoptiformes</taxon>
        <taxon>Astigmata</taxon>
        <taxon>Psoroptidia</taxon>
        <taxon>Analgoidea</taxon>
        <taxon>Pyroglyphidae</taxon>
        <taxon>Dermatophagoidinae</taxon>
        <taxon>Dermatophagoides</taxon>
    </lineage>
</organism>
<evidence type="ECO:0000256" key="5">
    <source>
        <dbReference type="ARBA" id="ARBA00022553"/>
    </source>
</evidence>
<dbReference type="GO" id="GO:0030665">
    <property type="term" value="C:clathrin-coated vesicle membrane"/>
    <property type="evidence" value="ECO:0007669"/>
    <property type="project" value="UniProtKB-SubCell"/>
</dbReference>
<name>A0A9D4SFH1_DERFA</name>
<dbReference type="EMBL" id="SDOV01000007">
    <property type="protein sequence ID" value="KAH7639758.1"/>
    <property type="molecule type" value="Genomic_DNA"/>
</dbReference>
<keyword evidence="7" id="KW-0333">Golgi apparatus</keyword>
<gene>
    <name evidence="13" type="ORF">HUG17_3791</name>
</gene>
<dbReference type="SUPFAM" id="SSF48371">
    <property type="entry name" value="ARM repeat"/>
    <property type="match status" value="1"/>
</dbReference>
<keyword evidence="6" id="KW-0653">Protein transport</keyword>
<dbReference type="InterPro" id="IPR026739">
    <property type="entry name" value="AP_beta"/>
</dbReference>
<feature type="compositionally biased region" description="Basic residues" evidence="11">
    <location>
        <begin position="919"/>
        <end position="930"/>
    </location>
</feature>
<dbReference type="InterPro" id="IPR026740">
    <property type="entry name" value="AP3_beta"/>
</dbReference>
<accession>A0A9D4SFH1</accession>
<dbReference type="AlphaFoldDB" id="A0A9D4SFH1"/>
<protein>
    <submittedName>
        <fullName evidence="13">Ap-3 complex subunit beta-2-like protein</fullName>
    </submittedName>
</protein>
<evidence type="ECO:0000256" key="10">
    <source>
        <dbReference type="ARBA" id="ARBA00023570"/>
    </source>
</evidence>
<evidence type="ECO:0000256" key="6">
    <source>
        <dbReference type="ARBA" id="ARBA00022927"/>
    </source>
</evidence>
<evidence type="ECO:0000259" key="12">
    <source>
        <dbReference type="SMART" id="SM01355"/>
    </source>
</evidence>
<dbReference type="Pfam" id="PF24080">
    <property type="entry name" value="AP3B1_C_2"/>
    <property type="match status" value="1"/>
</dbReference>
<feature type="region of interest" description="Disordered" evidence="11">
    <location>
        <begin position="377"/>
        <end position="401"/>
    </location>
</feature>
<evidence type="ECO:0000256" key="9">
    <source>
        <dbReference type="ARBA" id="ARBA00023329"/>
    </source>
</evidence>
<keyword evidence="9" id="KW-0968">Cytoplasmic vesicle</keyword>
<dbReference type="GO" id="GO:0016192">
    <property type="term" value="P:vesicle-mediated transport"/>
    <property type="evidence" value="ECO:0007669"/>
    <property type="project" value="InterPro"/>
</dbReference>
<dbReference type="Gene3D" id="1.25.10.10">
    <property type="entry name" value="Leucine-rich Repeat Variant"/>
    <property type="match status" value="1"/>
</dbReference>
<dbReference type="SMART" id="SM01355">
    <property type="entry name" value="AP3B1_C"/>
    <property type="match status" value="1"/>
</dbReference>
<dbReference type="InterPro" id="IPR016024">
    <property type="entry name" value="ARM-type_fold"/>
</dbReference>
<dbReference type="Pfam" id="PF14796">
    <property type="entry name" value="AP3B1_C"/>
    <property type="match status" value="1"/>
</dbReference>
<dbReference type="InterPro" id="IPR002553">
    <property type="entry name" value="Clathrin/coatomer_adapt-like_N"/>
</dbReference>
<reference evidence="13" key="1">
    <citation type="submission" date="2020-06" db="EMBL/GenBank/DDBJ databases">
        <authorList>
            <person name="Ji K."/>
            <person name="Li J."/>
        </authorList>
    </citation>
    <scope>NUCLEOTIDE SEQUENCE</scope>
    <source>
        <strain evidence="13">JKM2019</strain>
        <tissue evidence="13">Whole body</tissue>
    </source>
</reference>
<feature type="region of interest" description="Disordered" evidence="11">
    <location>
        <begin position="788"/>
        <end position="935"/>
    </location>
</feature>
<feature type="compositionally biased region" description="Polar residues" evidence="11">
    <location>
        <begin position="814"/>
        <end position="824"/>
    </location>
</feature>
<feature type="compositionally biased region" description="Acidic residues" evidence="11">
    <location>
        <begin position="422"/>
        <end position="439"/>
    </location>
</feature>
<dbReference type="PANTHER" id="PTHR11134">
    <property type="entry name" value="ADAPTOR COMPLEX SUBUNIT BETA FAMILY MEMBER"/>
    <property type="match status" value="1"/>
</dbReference>
<dbReference type="InterPro" id="IPR056314">
    <property type="entry name" value="AP3B1/2_C"/>
</dbReference>